<protein>
    <submittedName>
        <fullName evidence="2">FeoB-associated Cys-rich membrane protein</fullName>
    </submittedName>
</protein>
<dbReference type="Proteomes" id="UP001163550">
    <property type="component" value="Chromosome"/>
</dbReference>
<accession>A0ABY6HGX4</accession>
<reference evidence="2" key="1">
    <citation type="submission" date="2021-11" db="EMBL/GenBank/DDBJ databases">
        <title>Isoprene-degrading acetogen.</title>
        <authorList>
            <person name="Yang Y."/>
            <person name="Jin H."/>
            <person name="Yan J."/>
        </authorList>
    </citation>
    <scope>NUCLEOTIDE SEQUENCE</scope>
    <source>
        <strain evidence="2">Berkeley</strain>
    </source>
</reference>
<dbReference type="Pfam" id="PF12669">
    <property type="entry name" value="FeoB_associated"/>
    <property type="match status" value="1"/>
</dbReference>
<evidence type="ECO:0000256" key="1">
    <source>
        <dbReference type="SAM" id="Phobius"/>
    </source>
</evidence>
<keyword evidence="1" id="KW-0472">Membrane</keyword>
<keyword evidence="1" id="KW-1133">Transmembrane helix</keyword>
<evidence type="ECO:0000313" key="3">
    <source>
        <dbReference type="Proteomes" id="UP001163550"/>
    </source>
</evidence>
<sequence length="61" mass="6512">MKKEGIEVITWILAAIILGAAGYIIFKKVKKMKAGDFSCEGCKGGDGCPGCHLKSEPPKED</sequence>
<name>A0ABY6HGX4_9FIRM</name>
<dbReference type="EMBL" id="CP087994">
    <property type="protein sequence ID" value="UYO63788.1"/>
    <property type="molecule type" value="Genomic_DNA"/>
</dbReference>
<keyword evidence="1" id="KW-0812">Transmembrane</keyword>
<organism evidence="2 3">
    <name type="scientific">Acetobacterium wieringae</name>
    <dbReference type="NCBI Taxonomy" id="52694"/>
    <lineage>
        <taxon>Bacteria</taxon>
        <taxon>Bacillati</taxon>
        <taxon>Bacillota</taxon>
        <taxon>Clostridia</taxon>
        <taxon>Eubacteriales</taxon>
        <taxon>Eubacteriaceae</taxon>
        <taxon>Acetobacterium</taxon>
    </lineage>
</organism>
<gene>
    <name evidence="2" type="ORF">LNN31_04985</name>
</gene>
<evidence type="ECO:0000313" key="2">
    <source>
        <dbReference type="EMBL" id="UYO63788.1"/>
    </source>
</evidence>
<keyword evidence="3" id="KW-1185">Reference proteome</keyword>
<proteinExistence type="predicted"/>
<feature type="transmembrane region" description="Helical" evidence="1">
    <location>
        <begin position="6"/>
        <end position="26"/>
    </location>
</feature>
<dbReference type="RefSeq" id="WP_084633687.1">
    <property type="nucleotide sequence ID" value="NZ_CABIIK010000045.1"/>
</dbReference>